<sequence length="463" mass="53266">MDERNFIGGMVMTQKINIEEQATVLTQELDWLSHVISVRLALHFEQETNYLDISELPVPDLRKKGGSYANFVNSNELNPAERLVLILALVPHIQPSLLDVLLTKNHDYDRRYSEFGGILMDGHLGLIPTAETAMFIIAGENIYARLHYQYIFKTDHVFYTSRILDSATNSKNSPRLSGKWLIANEYVDFLTCGQEYTPVYGADFPAQRVDTSLNWDDVVLNRKTMESLREIQYWAEYEEEIMQDLGMGRRLKPGYKSLFYGPPGTGKTMTAALLGKSTGRPVYRIDLSMVVSKYIGETEKNLAKVFDYGEKQKWILFFDEADSLFGKRTQVNTANDRYGNQEIGYLLQRIEDFSGLVILASNLKENIDEAFTRRFQSMIEFRMPGVAERHQLWQQSFSQKLPLEAEIDLWDLAEKYEIAGGVMMNVVRKSTLRALKAKRKHIIKKELNEAIQQELYKEGIIMS</sequence>
<evidence type="ECO:0000313" key="5">
    <source>
        <dbReference type="EMBL" id="MBL3655531.1"/>
    </source>
</evidence>
<dbReference type="RefSeq" id="WP_202243197.1">
    <property type="nucleotide sequence ID" value="NZ_JAESIY010000002.1"/>
</dbReference>
<keyword evidence="3 5" id="KW-0067">ATP-binding</keyword>
<organism evidence="5 6">
    <name type="scientific">Fulvivirga sediminis</name>
    <dbReference type="NCBI Taxonomy" id="2803949"/>
    <lineage>
        <taxon>Bacteria</taxon>
        <taxon>Pseudomonadati</taxon>
        <taxon>Bacteroidota</taxon>
        <taxon>Cytophagia</taxon>
        <taxon>Cytophagales</taxon>
        <taxon>Fulvivirgaceae</taxon>
        <taxon>Fulvivirga</taxon>
    </lineage>
</organism>
<evidence type="ECO:0000256" key="1">
    <source>
        <dbReference type="ARBA" id="ARBA00006914"/>
    </source>
</evidence>
<keyword evidence="2" id="KW-0547">Nucleotide-binding</keyword>
<dbReference type="PANTHER" id="PTHR23073">
    <property type="entry name" value="26S PROTEASOME REGULATORY SUBUNIT"/>
    <property type="match status" value="1"/>
</dbReference>
<name>A0A937F5S6_9BACT</name>
<dbReference type="InterPro" id="IPR027417">
    <property type="entry name" value="P-loop_NTPase"/>
</dbReference>
<comment type="caution">
    <text evidence="5">The sequence shown here is derived from an EMBL/GenBank/DDBJ whole genome shotgun (WGS) entry which is preliminary data.</text>
</comment>
<dbReference type="SMART" id="SM00382">
    <property type="entry name" value="AAA"/>
    <property type="match status" value="1"/>
</dbReference>
<proteinExistence type="inferred from homology"/>
<evidence type="ECO:0000313" key="6">
    <source>
        <dbReference type="Proteomes" id="UP000659388"/>
    </source>
</evidence>
<dbReference type="GO" id="GO:0016887">
    <property type="term" value="F:ATP hydrolysis activity"/>
    <property type="evidence" value="ECO:0007669"/>
    <property type="project" value="InterPro"/>
</dbReference>
<dbReference type="SUPFAM" id="SSF52540">
    <property type="entry name" value="P-loop containing nucleoside triphosphate hydrolases"/>
    <property type="match status" value="1"/>
</dbReference>
<evidence type="ECO:0000259" key="4">
    <source>
        <dbReference type="SMART" id="SM00382"/>
    </source>
</evidence>
<reference evidence="5" key="1">
    <citation type="submission" date="2021-01" db="EMBL/GenBank/DDBJ databases">
        <title>Fulvivirga kasyanovii gen. nov., sp nov., a novel member of the phylum Bacteroidetes isolated from seawater in a mussel farm.</title>
        <authorList>
            <person name="Zhao L.-H."/>
            <person name="Wang Z.-J."/>
        </authorList>
    </citation>
    <scope>NUCLEOTIDE SEQUENCE</scope>
    <source>
        <strain evidence="5">2943</strain>
    </source>
</reference>
<dbReference type="EMBL" id="JAESIY010000002">
    <property type="protein sequence ID" value="MBL3655531.1"/>
    <property type="molecule type" value="Genomic_DNA"/>
</dbReference>
<evidence type="ECO:0000256" key="3">
    <source>
        <dbReference type="ARBA" id="ARBA00022840"/>
    </source>
</evidence>
<dbReference type="AlphaFoldDB" id="A0A937F5S6"/>
<accession>A0A937F5S6</accession>
<gene>
    <name evidence="5" type="ORF">JL102_05270</name>
</gene>
<dbReference type="InterPro" id="IPR003959">
    <property type="entry name" value="ATPase_AAA_core"/>
</dbReference>
<protein>
    <submittedName>
        <fullName evidence="5">ATP-binding protein</fullName>
    </submittedName>
</protein>
<dbReference type="InterPro" id="IPR003593">
    <property type="entry name" value="AAA+_ATPase"/>
</dbReference>
<dbReference type="Pfam" id="PF00004">
    <property type="entry name" value="AAA"/>
    <property type="match status" value="1"/>
</dbReference>
<dbReference type="CDD" id="cd19481">
    <property type="entry name" value="RecA-like_protease"/>
    <property type="match status" value="1"/>
</dbReference>
<dbReference type="InterPro" id="IPR050221">
    <property type="entry name" value="26S_Proteasome_ATPase"/>
</dbReference>
<feature type="domain" description="AAA+ ATPase" evidence="4">
    <location>
        <begin position="253"/>
        <end position="385"/>
    </location>
</feature>
<dbReference type="Proteomes" id="UP000659388">
    <property type="component" value="Unassembled WGS sequence"/>
</dbReference>
<evidence type="ECO:0000256" key="2">
    <source>
        <dbReference type="ARBA" id="ARBA00022741"/>
    </source>
</evidence>
<keyword evidence="6" id="KW-1185">Reference proteome</keyword>
<comment type="similarity">
    <text evidence="1">Belongs to the AAA ATPase family.</text>
</comment>
<dbReference type="GO" id="GO:0005524">
    <property type="term" value="F:ATP binding"/>
    <property type="evidence" value="ECO:0007669"/>
    <property type="project" value="UniProtKB-KW"/>
</dbReference>
<dbReference type="Gene3D" id="3.40.50.300">
    <property type="entry name" value="P-loop containing nucleotide triphosphate hydrolases"/>
    <property type="match status" value="1"/>
</dbReference>